<feature type="domain" description="Myb-like" evidence="7">
    <location>
        <begin position="384"/>
        <end position="435"/>
    </location>
</feature>
<evidence type="ECO:0000259" key="9">
    <source>
        <dbReference type="PROSITE" id="PS51294"/>
    </source>
</evidence>
<feature type="domain" description="Myb-like" evidence="7">
    <location>
        <begin position="436"/>
        <end position="487"/>
    </location>
</feature>
<dbReference type="InterPro" id="IPR051575">
    <property type="entry name" value="Myb-like_DNA-bd"/>
</dbReference>
<accession>A0A8T2JT62</accession>
<feature type="region of interest" description="Disordered" evidence="6">
    <location>
        <begin position="990"/>
        <end position="1021"/>
    </location>
</feature>
<feature type="domain" description="Myb-like" evidence="7">
    <location>
        <begin position="277"/>
        <end position="327"/>
    </location>
</feature>
<proteinExistence type="predicted"/>
<feature type="region of interest" description="Disordered" evidence="6">
    <location>
        <begin position="1266"/>
        <end position="1285"/>
    </location>
</feature>
<feature type="domain" description="HTH myb-type" evidence="9">
    <location>
        <begin position="384"/>
        <end position="439"/>
    </location>
</feature>
<protein>
    <recommendedName>
        <fullName evidence="12">snRNA-activating protein complex subunit 4</fullName>
    </recommendedName>
</protein>
<evidence type="ECO:0000259" key="7">
    <source>
        <dbReference type="PROSITE" id="PS50090"/>
    </source>
</evidence>
<gene>
    <name evidence="10" type="ORF">GDO86_014858</name>
</gene>
<feature type="region of interest" description="Disordered" evidence="6">
    <location>
        <begin position="908"/>
        <end position="946"/>
    </location>
</feature>
<dbReference type="PANTHER" id="PTHR46621:SF1">
    <property type="entry name" value="SNRNA-ACTIVATING PROTEIN COMPLEX SUBUNIT 4"/>
    <property type="match status" value="1"/>
</dbReference>
<feature type="region of interest" description="Disordered" evidence="6">
    <location>
        <begin position="789"/>
        <end position="824"/>
    </location>
</feature>
<feature type="compositionally biased region" description="Acidic residues" evidence="6">
    <location>
        <begin position="521"/>
        <end position="534"/>
    </location>
</feature>
<reference evidence="10" key="1">
    <citation type="thesis" date="2020" institute="ProQuest LLC" country="789 East Eisenhower Parkway, Ann Arbor, MI, USA">
        <title>Comparative Genomics and Chromosome Evolution.</title>
        <authorList>
            <person name="Mudd A.B."/>
        </authorList>
    </citation>
    <scope>NUCLEOTIDE SEQUENCE</scope>
    <source>
        <strain evidence="10">Female2</strain>
        <tissue evidence="10">Blood</tissue>
    </source>
</reference>
<keyword evidence="4" id="KW-0804">Transcription</keyword>
<feature type="domain" description="Myb-like" evidence="7">
    <location>
        <begin position="329"/>
        <end position="383"/>
    </location>
</feature>
<dbReference type="PROSITE" id="PS51293">
    <property type="entry name" value="SANT"/>
    <property type="match status" value="1"/>
</dbReference>
<dbReference type="GO" id="GO:0000978">
    <property type="term" value="F:RNA polymerase II cis-regulatory region sequence-specific DNA binding"/>
    <property type="evidence" value="ECO:0007669"/>
    <property type="project" value="TreeGrafter"/>
</dbReference>
<dbReference type="SUPFAM" id="SSF46689">
    <property type="entry name" value="Homeodomain-like"/>
    <property type="match status" value="3"/>
</dbReference>
<feature type="compositionally biased region" description="Polar residues" evidence="6">
    <location>
        <begin position="908"/>
        <end position="922"/>
    </location>
</feature>
<evidence type="ECO:0008006" key="12">
    <source>
        <dbReference type="Google" id="ProtNLM"/>
    </source>
</evidence>
<dbReference type="EMBL" id="JAACNH010000003">
    <property type="protein sequence ID" value="KAG8447512.1"/>
    <property type="molecule type" value="Genomic_DNA"/>
</dbReference>
<keyword evidence="3" id="KW-0238">DNA-binding</keyword>
<feature type="domain" description="HTH myb-type" evidence="9">
    <location>
        <begin position="277"/>
        <end position="333"/>
    </location>
</feature>
<dbReference type="Proteomes" id="UP000812440">
    <property type="component" value="Chromosome 8_10"/>
</dbReference>
<evidence type="ECO:0000256" key="6">
    <source>
        <dbReference type="SAM" id="MobiDB-lite"/>
    </source>
</evidence>
<dbReference type="FunFam" id="1.10.10.60:FF:000321">
    <property type="entry name" value="Small nuclear RNA-activating complex, polypeptide 4"/>
    <property type="match status" value="1"/>
</dbReference>
<feature type="region of interest" description="Disordered" evidence="6">
    <location>
        <begin position="650"/>
        <end position="689"/>
    </location>
</feature>
<keyword evidence="11" id="KW-1185">Reference proteome</keyword>
<evidence type="ECO:0000313" key="10">
    <source>
        <dbReference type="EMBL" id="KAG8447512.1"/>
    </source>
</evidence>
<feature type="compositionally biased region" description="Low complexity" evidence="6">
    <location>
        <begin position="932"/>
        <end position="943"/>
    </location>
</feature>
<dbReference type="PROSITE" id="PS51294">
    <property type="entry name" value="HTH_MYB"/>
    <property type="match status" value="3"/>
</dbReference>
<feature type="domain" description="SANT" evidence="8">
    <location>
        <begin position="387"/>
        <end position="444"/>
    </location>
</feature>
<dbReference type="PROSITE" id="PS50090">
    <property type="entry name" value="MYB_LIKE"/>
    <property type="match status" value="4"/>
</dbReference>
<dbReference type="SMART" id="SM00717">
    <property type="entry name" value="SANT"/>
    <property type="match status" value="4"/>
</dbReference>
<feature type="region of interest" description="Disordered" evidence="6">
    <location>
        <begin position="501"/>
        <end position="534"/>
    </location>
</feature>
<feature type="domain" description="HTH myb-type" evidence="9">
    <location>
        <begin position="440"/>
        <end position="491"/>
    </location>
</feature>
<dbReference type="GO" id="GO:0019185">
    <property type="term" value="C:snRNA-activating protein complex"/>
    <property type="evidence" value="ECO:0007669"/>
    <property type="project" value="TreeGrafter"/>
</dbReference>
<dbReference type="InterPro" id="IPR009057">
    <property type="entry name" value="Homeodomain-like_sf"/>
</dbReference>
<dbReference type="OrthoDB" id="2143914at2759"/>
<keyword evidence="5" id="KW-0539">Nucleus</keyword>
<dbReference type="PROSITE" id="PS00018">
    <property type="entry name" value="EF_HAND_1"/>
    <property type="match status" value="1"/>
</dbReference>
<evidence type="ECO:0000256" key="3">
    <source>
        <dbReference type="ARBA" id="ARBA00023125"/>
    </source>
</evidence>
<keyword evidence="1" id="KW-0677">Repeat</keyword>
<dbReference type="PANTHER" id="PTHR46621">
    <property type="entry name" value="SNRNA-ACTIVATING PROTEIN COMPLEX SUBUNIT 4"/>
    <property type="match status" value="1"/>
</dbReference>
<dbReference type="GO" id="GO:0042796">
    <property type="term" value="P:snRNA transcription by RNA polymerase III"/>
    <property type="evidence" value="ECO:0007669"/>
    <property type="project" value="TreeGrafter"/>
</dbReference>
<evidence type="ECO:0000256" key="5">
    <source>
        <dbReference type="ARBA" id="ARBA00023242"/>
    </source>
</evidence>
<evidence type="ECO:0000256" key="1">
    <source>
        <dbReference type="ARBA" id="ARBA00022737"/>
    </source>
</evidence>
<feature type="compositionally biased region" description="Polar residues" evidence="6">
    <location>
        <begin position="663"/>
        <end position="683"/>
    </location>
</feature>
<dbReference type="InterPro" id="IPR001005">
    <property type="entry name" value="SANT/Myb"/>
</dbReference>
<dbReference type="Pfam" id="PF00249">
    <property type="entry name" value="Myb_DNA-binding"/>
    <property type="match status" value="2"/>
</dbReference>
<dbReference type="Gene3D" id="1.10.10.60">
    <property type="entry name" value="Homeodomain-like"/>
    <property type="match status" value="4"/>
</dbReference>
<evidence type="ECO:0000259" key="8">
    <source>
        <dbReference type="PROSITE" id="PS51293"/>
    </source>
</evidence>
<organism evidence="10 11">
    <name type="scientific">Hymenochirus boettgeri</name>
    <name type="common">Congo dwarf clawed frog</name>
    <dbReference type="NCBI Taxonomy" id="247094"/>
    <lineage>
        <taxon>Eukaryota</taxon>
        <taxon>Metazoa</taxon>
        <taxon>Chordata</taxon>
        <taxon>Craniata</taxon>
        <taxon>Vertebrata</taxon>
        <taxon>Euteleostomi</taxon>
        <taxon>Amphibia</taxon>
        <taxon>Batrachia</taxon>
        <taxon>Anura</taxon>
        <taxon>Pipoidea</taxon>
        <taxon>Pipidae</taxon>
        <taxon>Pipinae</taxon>
        <taxon>Hymenochirus</taxon>
    </lineage>
</organism>
<comment type="caution">
    <text evidence="10">The sequence shown here is derived from an EMBL/GenBank/DDBJ whole genome shotgun (WGS) entry which is preliminary data.</text>
</comment>
<dbReference type="InterPro" id="IPR017930">
    <property type="entry name" value="Myb_dom"/>
</dbReference>
<evidence type="ECO:0000256" key="4">
    <source>
        <dbReference type="ARBA" id="ARBA00023163"/>
    </source>
</evidence>
<feature type="compositionally biased region" description="Low complexity" evidence="6">
    <location>
        <begin position="1001"/>
        <end position="1017"/>
    </location>
</feature>
<dbReference type="CDD" id="cd00167">
    <property type="entry name" value="SANT"/>
    <property type="match status" value="3"/>
</dbReference>
<dbReference type="InterPro" id="IPR018247">
    <property type="entry name" value="EF_Hand_1_Ca_BS"/>
</dbReference>
<dbReference type="InterPro" id="IPR017884">
    <property type="entry name" value="SANT_dom"/>
</dbReference>
<evidence type="ECO:0000313" key="11">
    <source>
        <dbReference type="Proteomes" id="UP000812440"/>
    </source>
</evidence>
<sequence>MTAIDISAEREKIQREIESLERSLGTDIASIEVEVSDSCIGSDDDDSEIDEDLSNADFQAEEVYWDNENQSEMCLQMNMLYQSVIDEKIQEVELLIAQNKEQQDELMWEISGRKCHKAGEAKMNPLNFYIGRYMKPYFKDKITGLGPPTNVDMQDRASLGIKAYEEFACRNLKSDDYEELKRAVYSDSLQRMLQPKLLKVEYLQQKMAKTEDEVQKKIISKQICEAEKEIEDINQLPEEAIFGKRTDERDWDKISNIHFSGELTADRVRQIWQNKGHPGINKGEWTKEEFLKLSEIAERYDYLNWEAIAQELGTKRTAFQCLQKYQSCNQNIKRKEFTKEEDEMLTQLVQRMRVGHHIPYRKISYFMEGRDSMQILTRWSKSIDPAVKKGPWTEAEDELLLKAVSKYNEKQWYKIQEMVPGRTDVQCRERYVKGLHADLKKGHWSTEEKQKLLLLTQKYGLGHWTKVAKELTHRSGSQCLSKYKSLMGYFKRIPMKRTTFNVNKKTKKENESDTSSGSSSSDEDDLKLDESTDEEVVPKPTVYLIPDLDTWIPRRQILTDSGKTLMNLSTSCASLTKPSTSKKSGSGKVRTFQFNTILKGIAYPHSTDHVTENPQKMLRELVDMGRQILKIEEDDVKKILIRNSESVNQRMLQRYSEKHSKTSDGNPASSDQPEQEAENPTGTKKQHKLRKVDLYRNSADRKLLLAVIPWVGNVFLPISTNFGRPWKKGSHADLIRQKLHSVPVTSTPFFTFLIQFFQIDADGCLRMIRTRKVKLPPLFQIDQENAAKKAKLPPLDPSKKLPIPPLPPAKSNRWKNHVTPPKPKTVSELLREKRMRESMAKKAVGNAIVLSPNVMLPQPLMINAQPGASVKQKTVVLPVAPSTPEKGVWSIMPFISLPAGQIMPNTNVINPVPSSHQKSSNEAVVDPGKVTSSPAPSSQPQSPLTLMPTALGSAVNSNNLPITWVVTPKGLVPLPVQALGGQVQAPTANSNFVLKPGGSGPAPASSGSNATNSSCSGPIGHVQTPPGVTLLGTIPVVQNSGLLDPTKTFPSSAIAPQLTTQGSSSNILSPKKYPIVKVTKLLPTGPPGQDVINTTPVPGPLSPSSIPQSTTPNQDKKAVDLSLVSLDGDAVDWFQGNEGVKIPNLKKSMPFLPPSICTINTLSCLLLQKSNLEEKAFKLIPAQTEGEKESNNREKARMLREMVQEKLKDNTAYLLLKQRFLSAFAIPGFLSILPPGRMKTTMNMLSIDEDSDDEISEPEYNEFGRGNLETLREGPAPSASEQGSVAEMTNIQMSTEDTNPYMCLRRATRKRVYNDS</sequence>
<dbReference type="GO" id="GO:0001006">
    <property type="term" value="F:RNA polymerase III type 3 promoter sequence-specific DNA binding"/>
    <property type="evidence" value="ECO:0007669"/>
    <property type="project" value="TreeGrafter"/>
</dbReference>
<dbReference type="GO" id="GO:0042795">
    <property type="term" value="P:snRNA transcription by RNA polymerase II"/>
    <property type="evidence" value="ECO:0007669"/>
    <property type="project" value="TreeGrafter"/>
</dbReference>
<evidence type="ECO:0000256" key="2">
    <source>
        <dbReference type="ARBA" id="ARBA00023015"/>
    </source>
</evidence>
<keyword evidence="2" id="KW-0805">Transcription regulation</keyword>
<name>A0A8T2JT62_9PIPI</name>
<dbReference type="Pfam" id="PF13921">
    <property type="entry name" value="Myb_DNA-bind_6"/>
    <property type="match status" value="1"/>
</dbReference>